<gene>
    <name evidence="2" type="ORF">GCM10023231_12060</name>
</gene>
<comment type="caution">
    <text evidence="2">The sequence shown here is derived from an EMBL/GenBank/DDBJ whole genome shotgun (WGS) entry which is preliminary data.</text>
</comment>
<feature type="chain" id="PRO_5045714557" description="DUF541 domain-containing protein" evidence="1">
    <location>
        <begin position="19"/>
        <end position="198"/>
    </location>
</feature>
<organism evidence="2 3">
    <name type="scientific">Olivibacter ginsenosidimutans</name>
    <dbReference type="NCBI Taxonomy" id="1176537"/>
    <lineage>
        <taxon>Bacteria</taxon>
        <taxon>Pseudomonadati</taxon>
        <taxon>Bacteroidota</taxon>
        <taxon>Sphingobacteriia</taxon>
        <taxon>Sphingobacteriales</taxon>
        <taxon>Sphingobacteriaceae</taxon>
        <taxon>Olivibacter</taxon>
    </lineage>
</organism>
<evidence type="ECO:0000313" key="2">
    <source>
        <dbReference type="EMBL" id="GAA4785769.1"/>
    </source>
</evidence>
<sequence>MRHLVIVFLSLLTFYCKAQNNNSFIEVTGETSYKNEIEKYQSKITMTANEYYVYEEDKATLENIEEIFFSVMEKNGFSRNEFVESDDVPFDDNIKQSIYVFETSSKERFVKFNRLKNTKGTSKYDKKVVYKPFDQRKKIIAQALDSARENAIDIAKAMGKKLGKISSVSDVYNNFYTDSYYPEKETTRYRLVVRFELE</sequence>
<dbReference type="Pfam" id="PF04402">
    <property type="entry name" value="SIMPL"/>
    <property type="match status" value="1"/>
</dbReference>
<protein>
    <recommendedName>
        <fullName evidence="4">DUF541 domain-containing protein</fullName>
    </recommendedName>
</protein>
<dbReference type="RefSeq" id="WP_345230833.1">
    <property type="nucleotide sequence ID" value="NZ_BAABIQ010000006.1"/>
</dbReference>
<proteinExistence type="predicted"/>
<evidence type="ECO:0000313" key="3">
    <source>
        <dbReference type="Proteomes" id="UP001501411"/>
    </source>
</evidence>
<evidence type="ECO:0008006" key="4">
    <source>
        <dbReference type="Google" id="ProtNLM"/>
    </source>
</evidence>
<keyword evidence="1" id="KW-0732">Signal</keyword>
<name>A0ABP9ATP2_9SPHI</name>
<keyword evidence="3" id="KW-1185">Reference proteome</keyword>
<dbReference type="InterPro" id="IPR007497">
    <property type="entry name" value="SIMPL/DUF541"/>
</dbReference>
<dbReference type="Gene3D" id="3.30.110.170">
    <property type="entry name" value="Protein of unknown function (DUF541), domain 1"/>
    <property type="match status" value="1"/>
</dbReference>
<reference evidence="3" key="1">
    <citation type="journal article" date="2019" name="Int. J. Syst. Evol. Microbiol.">
        <title>The Global Catalogue of Microorganisms (GCM) 10K type strain sequencing project: providing services to taxonomists for standard genome sequencing and annotation.</title>
        <authorList>
            <consortium name="The Broad Institute Genomics Platform"/>
            <consortium name="The Broad Institute Genome Sequencing Center for Infectious Disease"/>
            <person name="Wu L."/>
            <person name="Ma J."/>
        </authorList>
    </citation>
    <scope>NUCLEOTIDE SEQUENCE [LARGE SCALE GENOMIC DNA]</scope>
    <source>
        <strain evidence="3">JCM 18200</strain>
    </source>
</reference>
<dbReference type="Proteomes" id="UP001501411">
    <property type="component" value="Unassembled WGS sequence"/>
</dbReference>
<accession>A0ABP9ATP2</accession>
<dbReference type="EMBL" id="BAABIQ010000006">
    <property type="protein sequence ID" value="GAA4785769.1"/>
    <property type="molecule type" value="Genomic_DNA"/>
</dbReference>
<feature type="signal peptide" evidence="1">
    <location>
        <begin position="1"/>
        <end position="18"/>
    </location>
</feature>
<evidence type="ECO:0000256" key="1">
    <source>
        <dbReference type="SAM" id="SignalP"/>
    </source>
</evidence>